<feature type="region of interest" description="Disordered" evidence="1">
    <location>
        <begin position="188"/>
        <end position="245"/>
    </location>
</feature>
<sequence>MAHRDDDNRYPRPPSGRDLDDRPFHPDRESENWGSAYGGPRAVAGGYAGRCQAPQEQGGWAGSGTASGHGDRGHDDRSAWERQNEGGYAYDYDYGGRGGGAGGPRRSNYGYGSDEFADDYGHRQFGDGIATAGGFYGNRDRFPGGRAPQRSQAHHDPDYLQWRNEQLRSLDSDYESWRRERYQKFSEDFNTWRSQRATQNENVPAAQASASASLQPSTPVPAQEPGDAAAAREEGEEGASATRKA</sequence>
<comment type="caution">
    <text evidence="2">The sequence shown here is derived from an EMBL/GenBank/DDBJ whole genome shotgun (WGS) entry which is preliminary data.</text>
</comment>
<name>A0ABU1ICL3_9BURK</name>
<protein>
    <submittedName>
        <fullName evidence="2">Uncharacterized protein</fullName>
    </submittedName>
</protein>
<dbReference type="EMBL" id="JAVIZX010000001">
    <property type="protein sequence ID" value="MDR6214960.1"/>
    <property type="molecule type" value="Genomic_DNA"/>
</dbReference>
<proteinExistence type="predicted"/>
<feature type="region of interest" description="Disordered" evidence="1">
    <location>
        <begin position="1"/>
        <end position="115"/>
    </location>
</feature>
<evidence type="ECO:0000256" key="1">
    <source>
        <dbReference type="SAM" id="MobiDB-lite"/>
    </source>
</evidence>
<gene>
    <name evidence="2" type="ORF">QE399_002649</name>
</gene>
<accession>A0ABU1ICL3</accession>
<dbReference type="RefSeq" id="WP_309829257.1">
    <property type="nucleotide sequence ID" value="NZ_JAVIZX010000001.1"/>
</dbReference>
<evidence type="ECO:0000313" key="3">
    <source>
        <dbReference type="Proteomes" id="UP001267710"/>
    </source>
</evidence>
<feature type="compositionally biased region" description="Basic and acidic residues" evidence="1">
    <location>
        <begin position="69"/>
        <end position="84"/>
    </location>
</feature>
<feature type="compositionally biased region" description="Basic and acidic residues" evidence="1">
    <location>
        <begin position="1"/>
        <end position="31"/>
    </location>
</feature>
<dbReference type="Proteomes" id="UP001267710">
    <property type="component" value="Unassembled WGS sequence"/>
</dbReference>
<reference evidence="2 3" key="1">
    <citation type="submission" date="2023-08" db="EMBL/GenBank/DDBJ databases">
        <title>Functional and genomic diversity of the sorghum phyllosphere microbiome.</title>
        <authorList>
            <person name="Shade A."/>
        </authorList>
    </citation>
    <scope>NUCLEOTIDE SEQUENCE [LARGE SCALE GENOMIC DNA]</scope>
    <source>
        <strain evidence="2 3">SORGH_AS_0335</strain>
    </source>
</reference>
<feature type="region of interest" description="Disordered" evidence="1">
    <location>
        <begin position="127"/>
        <end position="160"/>
    </location>
</feature>
<organism evidence="2 3">
    <name type="scientific">Paracidovorax wautersii</name>
    <dbReference type="NCBI Taxonomy" id="1177982"/>
    <lineage>
        <taxon>Bacteria</taxon>
        <taxon>Pseudomonadati</taxon>
        <taxon>Pseudomonadota</taxon>
        <taxon>Betaproteobacteria</taxon>
        <taxon>Burkholderiales</taxon>
        <taxon>Comamonadaceae</taxon>
        <taxon>Paracidovorax</taxon>
    </lineage>
</organism>
<evidence type="ECO:0000313" key="2">
    <source>
        <dbReference type="EMBL" id="MDR6214960.1"/>
    </source>
</evidence>
<feature type="compositionally biased region" description="Low complexity" evidence="1">
    <location>
        <begin position="204"/>
        <end position="217"/>
    </location>
</feature>
<keyword evidence="3" id="KW-1185">Reference proteome</keyword>
<feature type="compositionally biased region" description="Polar residues" evidence="1">
    <location>
        <begin position="188"/>
        <end position="202"/>
    </location>
</feature>